<feature type="region of interest" description="Disordered" evidence="2">
    <location>
        <begin position="77"/>
        <end position="135"/>
    </location>
</feature>
<feature type="compositionally biased region" description="Low complexity" evidence="2">
    <location>
        <begin position="656"/>
        <end position="668"/>
    </location>
</feature>
<keyword evidence="5" id="KW-1185">Reference proteome</keyword>
<feature type="region of interest" description="Disordered" evidence="2">
    <location>
        <begin position="709"/>
        <end position="754"/>
    </location>
</feature>
<feature type="region of interest" description="Disordered" evidence="2">
    <location>
        <begin position="768"/>
        <end position="825"/>
    </location>
</feature>
<evidence type="ECO:0000256" key="1">
    <source>
        <dbReference type="SAM" id="Coils"/>
    </source>
</evidence>
<feature type="compositionally biased region" description="Acidic residues" evidence="2">
    <location>
        <begin position="717"/>
        <end position="742"/>
    </location>
</feature>
<gene>
    <name evidence="4" type="ORF">IL334_000062</name>
</gene>
<feature type="region of interest" description="Disordered" evidence="2">
    <location>
        <begin position="1"/>
        <end position="26"/>
    </location>
</feature>
<feature type="region of interest" description="Disordered" evidence="2">
    <location>
        <begin position="254"/>
        <end position="334"/>
    </location>
</feature>
<reference evidence="4 5" key="1">
    <citation type="submission" date="2024-01" db="EMBL/GenBank/DDBJ databases">
        <title>Comparative genomics of Cryptococcus and Kwoniella reveals pathogenesis evolution and contrasting modes of karyotype evolution via chromosome fusion or intercentromeric recombination.</title>
        <authorList>
            <person name="Coelho M.A."/>
            <person name="David-Palma M."/>
            <person name="Shea T."/>
            <person name="Bowers K."/>
            <person name="McGinley-Smith S."/>
            <person name="Mohammad A.W."/>
            <person name="Gnirke A."/>
            <person name="Yurkov A.M."/>
            <person name="Nowrousian M."/>
            <person name="Sun S."/>
            <person name="Cuomo C.A."/>
            <person name="Heitman J."/>
        </authorList>
    </citation>
    <scope>NUCLEOTIDE SEQUENCE [LARGE SCALE GENOMIC DNA]</scope>
    <source>
        <strain evidence="4">CBS 11374</strain>
    </source>
</reference>
<feature type="compositionally biased region" description="Polar residues" evidence="2">
    <location>
        <begin position="1"/>
        <end position="12"/>
    </location>
</feature>
<keyword evidence="3" id="KW-1133">Transmembrane helix</keyword>
<organism evidence="4 5">
    <name type="scientific">Kwoniella shivajii</name>
    <dbReference type="NCBI Taxonomy" id="564305"/>
    <lineage>
        <taxon>Eukaryota</taxon>
        <taxon>Fungi</taxon>
        <taxon>Dikarya</taxon>
        <taxon>Basidiomycota</taxon>
        <taxon>Agaricomycotina</taxon>
        <taxon>Tremellomycetes</taxon>
        <taxon>Tremellales</taxon>
        <taxon>Cryptococcaceae</taxon>
        <taxon>Kwoniella</taxon>
    </lineage>
</organism>
<dbReference type="Proteomes" id="UP001329825">
    <property type="component" value="Chromosome 1"/>
</dbReference>
<evidence type="ECO:0000313" key="5">
    <source>
        <dbReference type="Proteomes" id="UP001329825"/>
    </source>
</evidence>
<dbReference type="GeneID" id="87952193"/>
<evidence type="ECO:0008006" key="6">
    <source>
        <dbReference type="Google" id="ProtNLM"/>
    </source>
</evidence>
<proteinExistence type="predicted"/>
<feature type="region of interest" description="Disordered" evidence="2">
    <location>
        <begin position="585"/>
        <end position="674"/>
    </location>
</feature>
<feature type="compositionally biased region" description="Low complexity" evidence="2">
    <location>
        <begin position="14"/>
        <end position="26"/>
    </location>
</feature>
<feature type="transmembrane region" description="Helical" evidence="3">
    <location>
        <begin position="41"/>
        <end position="61"/>
    </location>
</feature>
<feature type="compositionally biased region" description="Polar residues" evidence="2">
    <location>
        <begin position="772"/>
        <end position="782"/>
    </location>
</feature>
<feature type="compositionally biased region" description="Basic and acidic residues" evidence="2">
    <location>
        <begin position="264"/>
        <end position="278"/>
    </location>
</feature>
<keyword evidence="3" id="KW-0812">Transmembrane</keyword>
<feature type="compositionally biased region" description="Basic and acidic residues" evidence="2">
    <location>
        <begin position="77"/>
        <end position="112"/>
    </location>
</feature>
<keyword evidence="1" id="KW-0175">Coiled coil</keyword>
<evidence type="ECO:0000256" key="2">
    <source>
        <dbReference type="SAM" id="MobiDB-lite"/>
    </source>
</evidence>
<dbReference type="EMBL" id="CP141881">
    <property type="protein sequence ID" value="WRT63159.1"/>
    <property type="molecule type" value="Genomic_DNA"/>
</dbReference>
<feature type="region of interest" description="Disordered" evidence="2">
    <location>
        <begin position="155"/>
        <end position="239"/>
    </location>
</feature>
<protein>
    <recommendedName>
        <fullName evidence="6">SUN domain-containing protein</fullName>
    </recommendedName>
</protein>
<sequence length="825" mass="90151">MSQSQLRLNNRPISKFNSQYSPSSSSSPFLSHQTITFLASWRGQLLVCTIVLLLGAIYFFVRPPIDQWHQRRKEALSRKRQTELMKMTEKDHSQDEKDDSTKDAKGKNEKKNQNQGRKRINSHLKPIPTSEAQTSTLAIADSTSPLISTITSKVSSNTLSTPSVKKKKSFTTNAPNSKSRKPDQSNPTPVPTPTRHKPPPPIIVPQSCTARREMNPWEIPLPSSPVAGPSRLNGSNHTQHTTMAGLGIEEISDDGSLASAGEGDINKDKEEQDKKKSEGFSIYPEEGYLPVQTPNGTNKKKKKKAKTPQFTNGTISTTSSSVPMTNTSSREQDFSLSENHITGREKEVDAGNGIENTPSRLRHQHTRTSSISLLPNLNVGELRAMVEKRDETIDQLRAEIGMAKAEEAKAKEETVRARMGEEKIRGELEKSWRGRSDGNDRRREVELQFRLSQMQQLYTTSIARLSTCEAALRDGGILLPPLPSPIPMHIPQSPLPPMPQSPYASSPGRNTPIMGGFLPYPSPGMYPSPMLHPNPHYHSPSPYRRTSSMTNGHPNGNGHVYGNGLTEDLNMNGNGLTYPMDIGSSTMPIGLGHPVNGNNEGEGERARRRQSIESSVLKKKVQQLTATSTSKESETAGMSEPRLEEESVNGTEEEAVGTSSGSGSVLGENSNASMSTRSEAQLCVNGSTSGNSGIKVLLDSERGNIYYSEDSIPNVNVEDDEEDGEDVASEIDGERVEEEGNGNEDGNQSKDFQPIFASLAHTPEQIQEMRKLSQQARSQVKVQAQRERGRSVSSLSSAGRGTHAGLGNGGLLTPSPSKSPIPLRD</sequence>
<feature type="compositionally biased region" description="Polar residues" evidence="2">
    <location>
        <begin position="308"/>
        <end position="334"/>
    </location>
</feature>
<evidence type="ECO:0000313" key="4">
    <source>
        <dbReference type="EMBL" id="WRT63159.1"/>
    </source>
</evidence>
<dbReference type="RefSeq" id="XP_062787899.1">
    <property type="nucleotide sequence ID" value="XM_062931848.1"/>
</dbReference>
<keyword evidence="3" id="KW-0472">Membrane</keyword>
<feature type="coiled-coil region" evidence="1">
    <location>
        <begin position="386"/>
        <end position="413"/>
    </location>
</feature>
<accession>A0ABZ1CN39</accession>
<evidence type="ECO:0000256" key="3">
    <source>
        <dbReference type="SAM" id="Phobius"/>
    </source>
</evidence>
<name>A0ABZ1CN39_9TREE</name>